<reference evidence="2 3" key="1">
    <citation type="submission" date="2019-01" db="EMBL/GenBank/DDBJ databases">
        <authorList>
            <person name="Brito A."/>
        </authorList>
    </citation>
    <scope>NUCLEOTIDE SEQUENCE [LARGE SCALE GENOMIC DNA]</scope>
    <source>
        <strain evidence="2">1</strain>
    </source>
</reference>
<feature type="transmembrane region" description="Helical" evidence="1">
    <location>
        <begin position="21"/>
        <end position="38"/>
    </location>
</feature>
<keyword evidence="1" id="KW-0472">Membrane</keyword>
<keyword evidence="1" id="KW-0812">Transmembrane</keyword>
<sequence length="72" mass="8071">MLAEIWQEITELTKDRKFIRNLSLVAVIALASSFSLAASNHSERLAQQGKLDRCSNFMSMGLCIKTQNIVTK</sequence>
<dbReference type="RefSeq" id="WP_144870678.1">
    <property type="nucleotide sequence ID" value="NZ_LR213908.1"/>
</dbReference>
<accession>A0A563VMJ1</accession>
<dbReference type="AlphaFoldDB" id="A0A563VMJ1"/>
<dbReference type="EMBL" id="CAACVJ010000065">
    <property type="protein sequence ID" value="VEP12632.1"/>
    <property type="molecule type" value="Genomic_DNA"/>
</dbReference>
<protein>
    <submittedName>
        <fullName evidence="2">Uncharacterized protein</fullName>
    </submittedName>
</protein>
<evidence type="ECO:0000256" key="1">
    <source>
        <dbReference type="SAM" id="Phobius"/>
    </source>
</evidence>
<keyword evidence="3" id="KW-1185">Reference proteome</keyword>
<keyword evidence="1" id="KW-1133">Transmembrane helix</keyword>
<evidence type="ECO:0000313" key="2">
    <source>
        <dbReference type="EMBL" id="VEP12632.1"/>
    </source>
</evidence>
<evidence type="ECO:0000313" key="3">
    <source>
        <dbReference type="Proteomes" id="UP000320055"/>
    </source>
</evidence>
<name>A0A563VMJ1_9CYAN</name>
<proteinExistence type="predicted"/>
<organism evidence="2 3">
    <name type="scientific">Hyella patelloides LEGE 07179</name>
    <dbReference type="NCBI Taxonomy" id="945734"/>
    <lineage>
        <taxon>Bacteria</taxon>
        <taxon>Bacillati</taxon>
        <taxon>Cyanobacteriota</taxon>
        <taxon>Cyanophyceae</taxon>
        <taxon>Pleurocapsales</taxon>
        <taxon>Hyellaceae</taxon>
        <taxon>Hyella</taxon>
    </lineage>
</organism>
<gene>
    <name evidence="2" type="ORF">H1P_1570017</name>
</gene>
<dbReference type="Proteomes" id="UP000320055">
    <property type="component" value="Unassembled WGS sequence"/>
</dbReference>
<dbReference type="OrthoDB" id="427599at2"/>